<sequence length="161" mass="17039">MFDDTGRRRFLQLAGTGTAASMAGCSALSNHNGGDGSEPATVTLAVQPDQQSLQELQSEIQSRVQSGELDRMQAQQAFQRRRAELTRTAVDTFRNRTGNVSVNVDDAVARFGVLRVSGDPAALIETLSFEEVSGLFPAATFEQARAQAGTGTASSTDTPTG</sequence>
<accession>A0A368NFW3</accession>
<organism evidence="1 2">
    <name type="scientific">Haloplanus salinus</name>
    <dbReference type="NCBI Taxonomy" id="1126245"/>
    <lineage>
        <taxon>Archaea</taxon>
        <taxon>Methanobacteriati</taxon>
        <taxon>Methanobacteriota</taxon>
        <taxon>Stenosarchaea group</taxon>
        <taxon>Halobacteria</taxon>
        <taxon>Halobacteriales</taxon>
        <taxon>Haloferacaceae</taxon>
        <taxon>Haloplanus</taxon>
    </lineage>
</organism>
<reference evidence="1 2" key="1">
    <citation type="submission" date="2018-07" db="EMBL/GenBank/DDBJ databases">
        <title>Genome sequences of Haloplanus salinus JCM 18368T.</title>
        <authorList>
            <person name="Kim Y.B."/>
            <person name="Roh S.W."/>
        </authorList>
    </citation>
    <scope>NUCLEOTIDE SEQUENCE [LARGE SCALE GENOMIC DNA]</scope>
    <source>
        <strain evidence="1 2">JCM 18368</strain>
    </source>
</reference>
<dbReference type="PROSITE" id="PS51257">
    <property type="entry name" value="PROKAR_LIPOPROTEIN"/>
    <property type="match status" value="1"/>
</dbReference>
<dbReference type="Proteomes" id="UP000252189">
    <property type="component" value="Unassembled WGS sequence"/>
</dbReference>
<evidence type="ECO:0000313" key="1">
    <source>
        <dbReference type="EMBL" id="RCU48229.1"/>
    </source>
</evidence>
<dbReference type="PROSITE" id="PS51318">
    <property type="entry name" value="TAT"/>
    <property type="match status" value="1"/>
</dbReference>
<dbReference type="InterPro" id="IPR006311">
    <property type="entry name" value="TAT_signal"/>
</dbReference>
<protein>
    <submittedName>
        <fullName evidence="1">Uncharacterized protein</fullName>
    </submittedName>
</protein>
<gene>
    <name evidence="1" type="ORF">DU504_13485</name>
</gene>
<comment type="caution">
    <text evidence="1">The sequence shown here is derived from an EMBL/GenBank/DDBJ whole genome shotgun (WGS) entry which is preliminary data.</text>
</comment>
<evidence type="ECO:0000313" key="2">
    <source>
        <dbReference type="Proteomes" id="UP000252189"/>
    </source>
</evidence>
<keyword evidence="2" id="KW-1185">Reference proteome</keyword>
<proteinExistence type="predicted"/>
<name>A0A368NFW3_9EURY</name>
<dbReference type="OrthoDB" id="187751at2157"/>
<dbReference type="EMBL" id="QPHM01000001">
    <property type="protein sequence ID" value="RCU48229.1"/>
    <property type="molecule type" value="Genomic_DNA"/>
</dbReference>
<dbReference type="RefSeq" id="WP_114449864.1">
    <property type="nucleotide sequence ID" value="NZ_QPHM01000001.1"/>
</dbReference>
<dbReference type="AlphaFoldDB" id="A0A368NFW3"/>